<proteinExistence type="predicted"/>
<accession>A0ABR0DZR3</accession>
<evidence type="ECO:0000313" key="1">
    <source>
        <dbReference type="EMBL" id="KAK4494658.1"/>
    </source>
</evidence>
<organism evidence="1 2">
    <name type="scientific">Zasmidium cellare</name>
    <name type="common">Wine cellar mold</name>
    <name type="synonym">Racodium cellare</name>
    <dbReference type="NCBI Taxonomy" id="395010"/>
    <lineage>
        <taxon>Eukaryota</taxon>
        <taxon>Fungi</taxon>
        <taxon>Dikarya</taxon>
        <taxon>Ascomycota</taxon>
        <taxon>Pezizomycotina</taxon>
        <taxon>Dothideomycetes</taxon>
        <taxon>Dothideomycetidae</taxon>
        <taxon>Mycosphaerellales</taxon>
        <taxon>Mycosphaerellaceae</taxon>
        <taxon>Zasmidium</taxon>
    </lineage>
</organism>
<gene>
    <name evidence="1" type="ORF">PRZ48_014014</name>
</gene>
<protein>
    <submittedName>
        <fullName evidence="1">Uncharacterized protein</fullName>
    </submittedName>
</protein>
<keyword evidence="2" id="KW-1185">Reference proteome</keyword>
<dbReference type="Proteomes" id="UP001305779">
    <property type="component" value="Unassembled WGS sequence"/>
</dbReference>
<evidence type="ECO:0000313" key="2">
    <source>
        <dbReference type="Proteomes" id="UP001305779"/>
    </source>
</evidence>
<dbReference type="EMBL" id="JAXOVC010000013">
    <property type="protein sequence ID" value="KAK4494658.1"/>
    <property type="molecule type" value="Genomic_DNA"/>
</dbReference>
<comment type="caution">
    <text evidence="1">The sequence shown here is derived from an EMBL/GenBank/DDBJ whole genome shotgun (WGS) entry which is preliminary data.</text>
</comment>
<sequence length="347" mass="38865">MQSHLDHITYALDIAQKSIRKNLSAAATIHLFHSVRCAYVETEHYVQMRKARRDTKVLASIVTAHECVSQEQEREIVQLLSEPASCEATREERSAAIDLVPADTAQSRARLLSVAIFFAIMAHITPLESHDKIRPHEAARMRKLVFDIWKTPDNHELRSFLAKFVVIKDGVVQAMLQSLVDACKNISLQRMPWHPPARQSSQEVLFQCWLIVDQDIARIEEGIDPHPNVEGQLSLIQQSAQALEALSAPPGGSIDEAFANGCHYAASAKLLRCLHGILSTRVAQQACSSTTASETATASSPVVAQETDQSLPYSADLDFDQVFSEWTNWPYNSTWDMFQSYHENMLE</sequence>
<reference evidence="1 2" key="1">
    <citation type="journal article" date="2023" name="G3 (Bethesda)">
        <title>A chromosome-level genome assembly of Zasmidium syzygii isolated from banana leaves.</title>
        <authorList>
            <person name="van Westerhoven A.C."/>
            <person name="Mehrabi R."/>
            <person name="Talebi R."/>
            <person name="Steentjes M.B.F."/>
            <person name="Corcolon B."/>
            <person name="Chong P.A."/>
            <person name="Kema G.H.J."/>
            <person name="Seidl M.F."/>
        </authorList>
    </citation>
    <scope>NUCLEOTIDE SEQUENCE [LARGE SCALE GENOMIC DNA]</scope>
    <source>
        <strain evidence="1 2">P124</strain>
    </source>
</reference>
<name>A0ABR0DZR3_ZASCE</name>